<dbReference type="EC" id="2.7.7.49" evidence="1"/>
<evidence type="ECO:0000259" key="10">
    <source>
        <dbReference type="PROSITE" id="PS50878"/>
    </source>
</evidence>
<evidence type="ECO:0000256" key="2">
    <source>
        <dbReference type="ARBA" id="ARBA00022679"/>
    </source>
</evidence>
<gene>
    <name evidence="11" type="ORF">ACFO6W_05535</name>
</gene>
<evidence type="ECO:0000256" key="8">
    <source>
        <dbReference type="ARBA" id="ARBA00034120"/>
    </source>
</evidence>
<accession>A0ABV9KT65</accession>
<name>A0ABV9KT65_9BACT</name>
<dbReference type="Proteomes" id="UP001596023">
    <property type="component" value="Unassembled WGS sequence"/>
</dbReference>
<dbReference type="CDD" id="cd03487">
    <property type="entry name" value="RT_Bac_retron_II"/>
    <property type="match status" value="1"/>
</dbReference>
<dbReference type="GO" id="GO:0003964">
    <property type="term" value="F:RNA-directed DNA polymerase activity"/>
    <property type="evidence" value="ECO:0007669"/>
    <property type="project" value="UniProtKB-KW"/>
</dbReference>
<dbReference type="PANTHER" id="PTHR34047:SF7">
    <property type="entry name" value="RNA-DIRECTED DNA POLYMERASE"/>
    <property type="match status" value="1"/>
</dbReference>
<keyword evidence="5" id="KW-0460">Magnesium</keyword>
<proteinExistence type="inferred from homology"/>
<keyword evidence="6 11" id="KW-0695">RNA-directed DNA polymerase</keyword>
<dbReference type="EMBL" id="JBHSGN010000046">
    <property type="protein sequence ID" value="MFC4673145.1"/>
    <property type="molecule type" value="Genomic_DNA"/>
</dbReference>
<dbReference type="InterPro" id="IPR000477">
    <property type="entry name" value="RT_dom"/>
</dbReference>
<dbReference type="PRINTS" id="PR00866">
    <property type="entry name" value="RNADNAPOLMS"/>
</dbReference>
<feature type="domain" description="Reverse transcriptase" evidence="10">
    <location>
        <begin position="104"/>
        <end position="315"/>
    </location>
</feature>
<evidence type="ECO:0000256" key="6">
    <source>
        <dbReference type="ARBA" id="ARBA00022918"/>
    </source>
</evidence>
<protein>
    <recommendedName>
        <fullName evidence="1">RNA-directed DNA polymerase</fullName>
        <ecNumber evidence="1">2.7.7.49</ecNumber>
    </recommendedName>
</protein>
<evidence type="ECO:0000256" key="5">
    <source>
        <dbReference type="ARBA" id="ARBA00022842"/>
    </source>
</evidence>
<evidence type="ECO:0000313" key="11">
    <source>
        <dbReference type="EMBL" id="MFC4673145.1"/>
    </source>
</evidence>
<evidence type="ECO:0000313" key="12">
    <source>
        <dbReference type="Proteomes" id="UP001596023"/>
    </source>
</evidence>
<reference evidence="12" key="1">
    <citation type="journal article" date="2019" name="Int. J. Syst. Evol. Microbiol.">
        <title>The Global Catalogue of Microorganisms (GCM) 10K type strain sequencing project: providing services to taxonomists for standard genome sequencing and annotation.</title>
        <authorList>
            <consortium name="The Broad Institute Genomics Platform"/>
            <consortium name="The Broad Institute Genome Sequencing Center for Infectious Disease"/>
            <person name="Wu L."/>
            <person name="Ma J."/>
        </authorList>
    </citation>
    <scope>NUCLEOTIDE SEQUENCE [LARGE SCALE GENOMIC DNA]</scope>
    <source>
        <strain evidence="12">CCUG 66188</strain>
    </source>
</reference>
<evidence type="ECO:0000256" key="3">
    <source>
        <dbReference type="ARBA" id="ARBA00022695"/>
    </source>
</evidence>
<keyword evidence="2" id="KW-0808">Transferase</keyword>
<organism evidence="11 12">
    <name type="scientific">Dysgonomonas termitidis</name>
    <dbReference type="NCBI Taxonomy" id="1516126"/>
    <lineage>
        <taxon>Bacteria</taxon>
        <taxon>Pseudomonadati</taxon>
        <taxon>Bacteroidota</taxon>
        <taxon>Bacteroidia</taxon>
        <taxon>Bacteroidales</taxon>
        <taxon>Dysgonomonadaceae</taxon>
        <taxon>Dysgonomonas</taxon>
    </lineage>
</organism>
<evidence type="ECO:0000256" key="1">
    <source>
        <dbReference type="ARBA" id="ARBA00012493"/>
    </source>
</evidence>
<comment type="caution">
    <text evidence="11">The sequence shown here is derived from an EMBL/GenBank/DDBJ whole genome shotgun (WGS) entry which is preliminary data.</text>
</comment>
<keyword evidence="12" id="KW-1185">Reference proteome</keyword>
<keyword evidence="4" id="KW-0479">Metal-binding</keyword>
<keyword evidence="7" id="KW-0051">Antiviral defense</keyword>
<dbReference type="InterPro" id="IPR000123">
    <property type="entry name" value="Reverse_transcriptase_msDNA"/>
</dbReference>
<evidence type="ECO:0000256" key="4">
    <source>
        <dbReference type="ARBA" id="ARBA00022723"/>
    </source>
</evidence>
<evidence type="ECO:0000256" key="9">
    <source>
        <dbReference type="ARBA" id="ARBA00048173"/>
    </source>
</evidence>
<dbReference type="PANTHER" id="PTHR34047">
    <property type="entry name" value="NUCLEAR INTRON MATURASE 1, MITOCHONDRIAL-RELATED"/>
    <property type="match status" value="1"/>
</dbReference>
<dbReference type="InterPro" id="IPR043502">
    <property type="entry name" value="DNA/RNA_pol_sf"/>
</dbReference>
<comment type="catalytic activity">
    <reaction evidence="9">
        <text>DNA(n) + a 2'-deoxyribonucleoside 5'-triphosphate = DNA(n+1) + diphosphate</text>
        <dbReference type="Rhea" id="RHEA:22508"/>
        <dbReference type="Rhea" id="RHEA-COMP:17339"/>
        <dbReference type="Rhea" id="RHEA-COMP:17340"/>
        <dbReference type="ChEBI" id="CHEBI:33019"/>
        <dbReference type="ChEBI" id="CHEBI:61560"/>
        <dbReference type="ChEBI" id="CHEBI:173112"/>
        <dbReference type="EC" id="2.7.7.49"/>
    </reaction>
</comment>
<dbReference type="SUPFAM" id="SSF56672">
    <property type="entry name" value="DNA/RNA polymerases"/>
    <property type="match status" value="1"/>
</dbReference>
<dbReference type="PROSITE" id="PS50878">
    <property type="entry name" value="RT_POL"/>
    <property type="match status" value="1"/>
</dbReference>
<evidence type="ECO:0000256" key="7">
    <source>
        <dbReference type="ARBA" id="ARBA00023118"/>
    </source>
</evidence>
<dbReference type="NCBIfam" id="NF038233">
    <property type="entry name" value="retron_St85_RT"/>
    <property type="match status" value="1"/>
</dbReference>
<keyword evidence="3" id="KW-0548">Nucleotidyltransferase</keyword>
<dbReference type="Pfam" id="PF00078">
    <property type="entry name" value="RVT_1"/>
    <property type="match status" value="1"/>
</dbReference>
<dbReference type="RefSeq" id="WP_379994382.1">
    <property type="nucleotide sequence ID" value="NZ_JBHSGN010000046.1"/>
</dbReference>
<sequence length="388" mass="44545">MNIILVILIIALGLWLLYKFFNTGSKDDYNRNTSDYNRNADNYDRGEARKDNNKKSIFSFLSKKKSNTEKRAKRQSIFARIFSEPLPFDDGAITWCANFLIIDKNTLIGILRDTSEHYSHFKLSKRSGGYRTISAPNATLLNLQKIIYKRILLSVNVHPASMGFRQNISVTHNAKAHLGNEQILKADIVDFFGSIKKYRIIKAFEKIGYPVNISQVLAELCTLEGKLPQGAVTSPALSNIIAYDMDVKLASVAQENNLTYTRYADDLTFSGEDISFELTLSEIDRIIREEKFILQRKKTRFLTEKKRKIVTGISVSSGEKLMIPKAKKREIRKNVHYILTRGLVEHQRFVGSTDPSYMKRLMGYLNFWLMVEPDNEYVKKSIATLKKK</sequence>
<comment type="similarity">
    <text evidence="8">Belongs to the bacterial reverse transcriptase family.</text>
</comment>
<dbReference type="InterPro" id="IPR051083">
    <property type="entry name" value="GrpII_Intron_Splice-Mob/Def"/>
</dbReference>